<reference evidence="2" key="1">
    <citation type="submission" date="2016-10" db="EMBL/GenBank/DDBJ databases">
        <authorList>
            <person name="Varghese N."/>
            <person name="Submissions S."/>
        </authorList>
    </citation>
    <scope>NUCLEOTIDE SEQUENCE [LARGE SCALE GENOMIC DNA]</scope>
    <source>
        <strain evidence="2">S1b</strain>
    </source>
</reference>
<dbReference type="AlphaFoldDB" id="A0A1H9UU47"/>
<organism evidence="1 2">
    <name type="scientific">Lachnobacterium bovis</name>
    <dbReference type="NCBI Taxonomy" id="140626"/>
    <lineage>
        <taxon>Bacteria</taxon>
        <taxon>Bacillati</taxon>
        <taxon>Bacillota</taxon>
        <taxon>Clostridia</taxon>
        <taxon>Lachnospirales</taxon>
        <taxon>Lachnospiraceae</taxon>
        <taxon>Lachnobacterium</taxon>
    </lineage>
</organism>
<dbReference type="Proteomes" id="UP000182471">
    <property type="component" value="Unassembled WGS sequence"/>
</dbReference>
<dbReference type="RefSeq" id="WP_074730990.1">
    <property type="nucleotide sequence ID" value="NZ_FOGW01000039.1"/>
</dbReference>
<proteinExistence type="predicted"/>
<accession>A0A1H9UU47</accession>
<evidence type="ECO:0000313" key="2">
    <source>
        <dbReference type="Proteomes" id="UP000182471"/>
    </source>
</evidence>
<sequence length="158" mass="18850">MNINELKKIKYKMQYAKECNYIMINLVPPSGQADNLQGELLREIEKIRYEAQTNGNYNWDECFTFFCENIKTKLCEQKIFTDEEKNLIYEITDLFKECGMYATNMLFNENLLEDYPIDPEKIAYVYDNLYDYIADKIGKMSNEIGEIISYEKNPNIYR</sequence>
<name>A0A1H9UU47_9FIRM</name>
<keyword evidence="2" id="KW-1185">Reference proteome</keyword>
<evidence type="ECO:0000313" key="1">
    <source>
        <dbReference type="EMBL" id="SES12942.1"/>
    </source>
</evidence>
<protein>
    <submittedName>
        <fullName evidence="1">Uncharacterized protein</fullName>
    </submittedName>
</protein>
<dbReference type="EMBL" id="FOGW01000039">
    <property type="protein sequence ID" value="SES12942.1"/>
    <property type="molecule type" value="Genomic_DNA"/>
</dbReference>
<gene>
    <name evidence="1" type="ORF">SAMN02910429_02261</name>
</gene>